<accession>A0A840VBR0</accession>
<dbReference type="Proteomes" id="UP000557717">
    <property type="component" value="Unassembled WGS sequence"/>
</dbReference>
<sequence>MRTQLESADIFDLRVTQREGVNRDPGRDGVRYFTFDADAIKSDVSLEEDGIISRTFRVGDLLQTADDRSPGGKTPFAVFSLKIRRSSLVRGSYLSDTEEHSYVDGDRYFDSLFTPVSTFEEVAAIAEKPLPISEAPQVLESAITPDGVFSVAIASAEGLEGWRVVGGTSPESWTDDLTEQTTIVPLPTPAGGAAIHRVSFQSTGRGPNYFIRLEKPEN</sequence>
<protein>
    <submittedName>
        <fullName evidence="1">Uncharacterized protein</fullName>
    </submittedName>
</protein>
<dbReference type="EMBL" id="JACHFD010000018">
    <property type="protein sequence ID" value="MBB5352984.1"/>
    <property type="molecule type" value="Genomic_DNA"/>
</dbReference>
<gene>
    <name evidence="1" type="ORF">HNR46_003234</name>
</gene>
<evidence type="ECO:0000313" key="1">
    <source>
        <dbReference type="EMBL" id="MBB5352984.1"/>
    </source>
</evidence>
<name>A0A840VBR0_9BACT</name>
<proteinExistence type="predicted"/>
<keyword evidence="2" id="KW-1185">Reference proteome</keyword>
<dbReference type="RefSeq" id="WP_184020462.1">
    <property type="nucleotide sequence ID" value="NZ_JACHFD010000018.1"/>
</dbReference>
<reference evidence="1 2" key="1">
    <citation type="submission" date="2020-08" db="EMBL/GenBank/DDBJ databases">
        <title>Genomic Encyclopedia of Type Strains, Phase IV (KMG-IV): sequencing the most valuable type-strain genomes for metagenomic binning, comparative biology and taxonomic classification.</title>
        <authorList>
            <person name="Goeker M."/>
        </authorList>
    </citation>
    <scope>NUCLEOTIDE SEQUENCE [LARGE SCALE GENOMIC DNA]</scope>
    <source>
        <strain evidence="1 2">YC6886</strain>
    </source>
</reference>
<dbReference type="AlphaFoldDB" id="A0A840VBR0"/>
<comment type="caution">
    <text evidence="1">The sequence shown here is derived from an EMBL/GenBank/DDBJ whole genome shotgun (WGS) entry which is preliminary data.</text>
</comment>
<evidence type="ECO:0000313" key="2">
    <source>
        <dbReference type="Proteomes" id="UP000557717"/>
    </source>
</evidence>
<organism evidence="1 2">
    <name type="scientific">Haloferula luteola</name>
    <dbReference type="NCBI Taxonomy" id="595692"/>
    <lineage>
        <taxon>Bacteria</taxon>
        <taxon>Pseudomonadati</taxon>
        <taxon>Verrucomicrobiota</taxon>
        <taxon>Verrucomicrobiia</taxon>
        <taxon>Verrucomicrobiales</taxon>
        <taxon>Verrucomicrobiaceae</taxon>
        <taxon>Haloferula</taxon>
    </lineage>
</organism>